<reference evidence="2" key="1">
    <citation type="submission" date="2019-04" db="EMBL/GenBank/DDBJ databases">
        <title>Friends and foes A comparative genomics studyof 23 Aspergillus species from section Flavi.</title>
        <authorList>
            <consortium name="DOE Joint Genome Institute"/>
            <person name="Kjaerbolling I."/>
            <person name="Vesth T."/>
            <person name="Frisvad J.C."/>
            <person name="Nybo J.L."/>
            <person name="Theobald S."/>
            <person name="Kildgaard S."/>
            <person name="Isbrandt T."/>
            <person name="Kuo A."/>
            <person name="Sato A."/>
            <person name="Lyhne E.K."/>
            <person name="Kogle M.E."/>
            <person name="Wiebenga A."/>
            <person name="Kun R.S."/>
            <person name="Lubbers R.J."/>
            <person name="Makela M.R."/>
            <person name="Barry K."/>
            <person name="Chovatia M."/>
            <person name="Clum A."/>
            <person name="Daum C."/>
            <person name="Haridas S."/>
            <person name="He G."/>
            <person name="LaButti K."/>
            <person name="Lipzen A."/>
            <person name="Mondo S."/>
            <person name="Riley R."/>
            <person name="Salamov A."/>
            <person name="Simmons B.A."/>
            <person name="Magnuson J.K."/>
            <person name="Henrissat B."/>
            <person name="Mortensen U.H."/>
            <person name="Larsen T.O."/>
            <person name="Devries R.P."/>
            <person name="Grigoriev I.V."/>
            <person name="Machida M."/>
            <person name="Baker S.E."/>
            <person name="Andersen M.R."/>
        </authorList>
    </citation>
    <scope>NUCLEOTIDE SEQUENCE [LARGE SCALE GENOMIC DNA]</scope>
    <source>
        <strain evidence="2">CBS 553.77</strain>
    </source>
</reference>
<name>A0A5N6ZGL1_9EURO</name>
<gene>
    <name evidence="1" type="ORF">BDV28DRAFT_65777</name>
</gene>
<evidence type="ECO:0000313" key="2">
    <source>
        <dbReference type="Proteomes" id="UP000327118"/>
    </source>
</evidence>
<dbReference type="AlphaFoldDB" id="A0A5N6ZGL1"/>
<dbReference type="EMBL" id="ML739035">
    <property type="protein sequence ID" value="KAE8356807.1"/>
    <property type="molecule type" value="Genomic_DNA"/>
</dbReference>
<proteinExistence type="predicted"/>
<sequence>MLEKVLSIGSSLTVGTQWNESSPLLQIRPFSSCFTTYRWGRIVKVQSASSIGYQGQSIYTDRNATVKAMVYVFGAESLPIRPLSMLYTLDPQGLIGMKGSTTTTTTTTTTTWPLPVG</sequence>
<organism evidence="1 2">
    <name type="scientific">Aspergillus coremiiformis</name>
    <dbReference type="NCBI Taxonomy" id="138285"/>
    <lineage>
        <taxon>Eukaryota</taxon>
        <taxon>Fungi</taxon>
        <taxon>Dikarya</taxon>
        <taxon>Ascomycota</taxon>
        <taxon>Pezizomycotina</taxon>
        <taxon>Eurotiomycetes</taxon>
        <taxon>Eurotiomycetidae</taxon>
        <taxon>Eurotiales</taxon>
        <taxon>Aspergillaceae</taxon>
        <taxon>Aspergillus</taxon>
        <taxon>Aspergillus subgen. Circumdati</taxon>
    </lineage>
</organism>
<dbReference type="Proteomes" id="UP000327118">
    <property type="component" value="Unassembled WGS sequence"/>
</dbReference>
<evidence type="ECO:0000313" key="1">
    <source>
        <dbReference type="EMBL" id="KAE8356807.1"/>
    </source>
</evidence>
<protein>
    <submittedName>
        <fullName evidence="1">Uncharacterized protein</fullName>
    </submittedName>
</protein>
<keyword evidence="2" id="KW-1185">Reference proteome</keyword>
<accession>A0A5N6ZGL1</accession>